<evidence type="ECO:0000259" key="1">
    <source>
        <dbReference type="Pfam" id="PF07075"/>
    </source>
</evidence>
<dbReference type="GO" id="GO:0033922">
    <property type="term" value="F:peptidoglycan beta-N-acetylmuramidase activity"/>
    <property type="evidence" value="ECO:0007669"/>
    <property type="project" value="InterPro"/>
</dbReference>
<evidence type="ECO:0000313" key="3">
    <source>
        <dbReference type="EMBL" id="KIX14484.1"/>
    </source>
</evidence>
<name>A0A0D2J8J5_9BACT</name>
<comment type="caution">
    <text evidence="3">The sequence shown here is derived from an EMBL/GenBank/DDBJ whole genome shotgun (WGS) entry which is preliminary data.</text>
</comment>
<dbReference type="Gene3D" id="3.40.50.12170">
    <property type="entry name" value="Uncharacterised protein PF07075, DUF1343"/>
    <property type="match status" value="1"/>
</dbReference>
<dbReference type="PANTHER" id="PTHR42915:SF1">
    <property type="entry name" value="PEPTIDOGLYCAN BETA-N-ACETYLMURAMIDASE NAMZ"/>
    <property type="match status" value="1"/>
</dbReference>
<sequence length="386" mass="42946">MVRTGLEALADKTPDALKKARLGLLCNPASLTRTFEPAPELVQRVSDNALTCLFSPQHGFFAEKQDNMVESDHSVHPRLGLKVYSLYGEHRAPQSHMLENLDILLVDLWDVGCRVYTFFNTVLACMKQAARQGVAVWILDRPNPLGRGEEGPILPKDLASFVGPHPMPLRHGLTMGELGELVAFELKLDLDLKVIPLEGWQGEDFATTGQPWVMPSPNLPSFSSARVYPGQVLLEGVSLSEGRGTTRPFELFGAPGLDPWAVSEAVEKEALSGAFLRPVFFQPTFHKYQGEVCGGFQLQVTDPDRFKTLRASLAVLSAINRVHPGLCTLRQPPYEYEYEKRPLDLILGDRRAVDLLQKGTPALELEQAWQSGLADWLSRTEPFLMY</sequence>
<dbReference type="PANTHER" id="PTHR42915">
    <property type="entry name" value="HYPOTHETICAL 460 KDA PROTEIN IN FEUA-SIGW INTERGENIC REGION [PRECURSOR]"/>
    <property type="match status" value="1"/>
</dbReference>
<dbReference type="PIRSF" id="PIRSF016719">
    <property type="entry name" value="UCP016719"/>
    <property type="match status" value="1"/>
</dbReference>
<dbReference type="AlphaFoldDB" id="A0A0D2J8J5"/>
<protein>
    <recommendedName>
        <fullName evidence="5">DUF1343 domain-containing protein</fullName>
    </recommendedName>
</protein>
<gene>
    <name evidence="3" type="ORF">X474_07585</name>
</gene>
<dbReference type="EMBL" id="AZAC01000010">
    <property type="protein sequence ID" value="KIX14484.1"/>
    <property type="molecule type" value="Genomic_DNA"/>
</dbReference>
<dbReference type="InParanoid" id="A0A0D2J8J5"/>
<dbReference type="Gene3D" id="3.90.1150.140">
    <property type="match status" value="1"/>
</dbReference>
<dbReference type="Pfam" id="PF07075">
    <property type="entry name" value="NamZ_N"/>
    <property type="match status" value="1"/>
</dbReference>
<dbReference type="PATRIC" id="fig|1429043.3.peg.1614"/>
<accession>A0A0D2J8J5</accession>
<evidence type="ECO:0008006" key="5">
    <source>
        <dbReference type="Google" id="ProtNLM"/>
    </source>
</evidence>
<keyword evidence="4" id="KW-1185">Reference proteome</keyword>
<proteinExistence type="predicted"/>
<feature type="domain" description="Peptidoglycan beta-N-acetylmuramidase NamZ C-terminal" evidence="2">
    <location>
        <begin position="227"/>
        <end position="386"/>
    </location>
</feature>
<feature type="domain" description="Peptidoglycan beta-N-acetylmuramidase NamZ N-terminal" evidence="1">
    <location>
        <begin position="23"/>
        <end position="222"/>
    </location>
</feature>
<reference evidence="3 4" key="1">
    <citation type="submission" date="2013-11" db="EMBL/GenBank/DDBJ databases">
        <title>Metagenomic analysis of a methanogenic consortium involved in long chain n-alkane degradation.</title>
        <authorList>
            <person name="Davidova I.A."/>
            <person name="Callaghan A.V."/>
            <person name="Wawrik B."/>
            <person name="Pruitt S."/>
            <person name="Marks C."/>
            <person name="Duncan K.E."/>
            <person name="Suflita J.M."/>
        </authorList>
    </citation>
    <scope>NUCLEOTIDE SEQUENCE [LARGE SCALE GENOMIC DNA]</scope>
    <source>
        <strain evidence="3 4">SPR</strain>
    </source>
</reference>
<dbReference type="InterPro" id="IPR048502">
    <property type="entry name" value="NamZ_N"/>
</dbReference>
<evidence type="ECO:0000313" key="4">
    <source>
        <dbReference type="Proteomes" id="UP000032233"/>
    </source>
</evidence>
<organism evidence="3 4">
    <name type="scientific">Dethiosulfatarculus sandiegensis</name>
    <dbReference type="NCBI Taxonomy" id="1429043"/>
    <lineage>
        <taxon>Bacteria</taxon>
        <taxon>Pseudomonadati</taxon>
        <taxon>Thermodesulfobacteriota</taxon>
        <taxon>Desulfarculia</taxon>
        <taxon>Desulfarculales</taxon>
        <taxon>Desulfarculaceae</taxon>
        <taxon>Dethiosulfatarculus</taxon>
    </lineage>
</organism>
<dbReference type="Proteomes" id="UP000032233">
    <property type="component" value="Unassembled WGS sequence"/>
</dbReference>
<dbReference type="InterPro" id="IPR008302">
    <property type="entry name" value="NamZ"/>
</dbReference>
<dbReference type="InterPro" id="IPR048503">
    <property type="entry name" value="NamZ_C"/>
</dbReference>
<evidence type="ECO:0000259" key="2">
    <source>
        <dbReference type="Pfam" id="PF20732"/>
    </source>
</evidence>
<dbReference type="Pfam" id="PF20732">
    <property type="entry name" value="NamZ_C"/>
    <property type="match status" value="1"/>
</dbReference>
<dbReference type="STRING" id="1429043.X474_07585"/>